<dbReference type="AlphaFoldDB" id="A0AAV7W721"/>
<keyword evidence="2" id="KW-1185">Reference proteome</keyword>
<dbReference type="Proteomes" id="UP001066276">
    <property type="component" value="Chromosome 1_2"/>
</dbReference>
<organism evidence="1 2">
    <name type="scientific">Pleurodeles waltl</name>
    <name type="common">Iberian ribbed newt</name>
    <dbReference type="NCBI Taxonomy" id="8319"/>
    <lineage>
        <taxon>Eukaryota</taxon>
        <taxon>Metazoa</taxon>
        <taxon>Chordata</taxon>
        <taxon>Craniata</taxon>
        <taxon>Vertebrata</taxon>
        <taxon>Euteleostomi</taxon>
        <taxon>Amphibia</taxon>
        <taxon>Batrachia</taxon>
        <taxon>Caudata</taxon>
        <taxon>Salamandroidea</taxon>
        <taxon>Salamandridae</taxon>
        <taxon>Pleurodelinae</taxon>
        <taxon>Pleurodeles</taxon>
    </lineage>
</organism>
<evidence type="ECO:0000313" key="1">
    <source>
        <dbReference type="EMBL" id="KAJ1208934.1"/>
    </source>
</evidence>
<reference evidence="1" key="1">
    <citation type="journal article" date="2022" name="bioRxiv">
        <title>Sequencing and chromosome-scale assembly of the giantPleurodeles waltlgenome.</title>
        <authorList>
            <person name="Brown T."/>
            <person name="Elewa A."/>
            <person name="Iarovenko S."/>
            <person name="Subramanian E."/>
            <person name="Araus A.J."/>
            <person name="Petzold A."/>
            <person name="Susuki M."/>
            <person name="Suzuki K.-i.T."/>
            <person name="Hayashi T."/>
            <person name="Toyoda A."/>
            <person name="Oliveira C."/>
            <person name="Osipova E."/>
            <person name="Leigh N.D."/>
            <person name="Simon A."/>
            <person name="Yun M.H."/>
        </authorList>
    </citation>
    <scope>NUCLEOTIDE SEQUENCE</scope>
    <source>
        <strain evidence="1">20211129_DDA</strain>
        <tissue evidence="1">Liver</tissue>
    </source>
</reference>
<sequence>MERARPGSLRRDVLTLTLVAELKYSRMVLWRWSILSRRWCSLAHRTWRMGCYVLILESVDLSGILPVRLGWGPRGWPAVRALLDWEI</sequence>
<comment type="caution">
    <text evidence="1">The sequence shown here is derived from an EMBL/GenBank/DDBJ whole genome shotgun (WGS) entry which is preliminary data.</text>
</comment>
<protein>
    <submittedName>
        <fullName evidence="1">Uncharacterized protein</fullName>
    </submittedName>
</protein>
<accession>A0AAV7W721</accession>
<proteinExistence type="predicted"/>
<evidence type="ECO:0000313" key="2">
    <source>
        <dbReference type="Proteomes" id="UP001066276"/>
    </source>
</evidence>
<gene>
    <name evidence="1" type="ORF">NDU88_004313</name>
</gene>
<dbReference type="EMBL" id="JANPWB010000002">
    <property type="protein sequence ID" value="KAJ1208934.1"/>
    <property type="molecule type" value="Genomic_DNA"/>
</dbReference>
<name>A0AAV7W721_PLEWA</name>